<dbReference type="InterPro" id="IPR025286">
    <property type="entry name" value="MOFRL_assoc_dom"/>
</dbReference>
<dbReference type="InterPro" id="IPR037035">
    <property type="entry name" value="GK-like_C_sf"/>
</dbReference>
<reference evidence="3 4" key="1">
    <citation type="submission" date="2012-01" db="EMBL/GenBank/DDBJ databases">
        <title>Improved High-Quality Draft sequence of Metallosphaera yellowstonensis MK1.</title>
        <authorList>
            <consortium name="US DOE Joint Genome Institute"/>
            <person name="Lucas S."/>
            <person name="Han J."/>
            <person name="Cheng J.-F."/>
            <person name="Goodwin L."/>
            <person name="Pitluck S."/>
            <person name="Peters L."/>
            <person name="Teshima H."/>
            <person name="Detter J.C."/>
            <person name="Han C."/>
            <person name="Tapia R."/>
            <person name="Land M."/>
            <person name="Hauser L."/>
            <person name="Kyrpides N."/>
            <person name="Kozubal M."/>
            <person name="Macur R.E."/>
            <person name="Jay Z."/>
            <person name="Inskeep W."/>
            <person name="Woyke T."/>
        </authorList>
    </citation>
    <scope>NUCLEOTIDE SEQUENCE [LARGE SCALE GENOMIC DNA]</scope>
    <source>
        <strain evidence="3 4">MK1</strain>
    </source>
</reference>
<feature type="domain" description="MOFRL" evidence="1">
    <location>
        <begin position="288"/>
        <end position="388"/>
    </location>
</feature>
<dbReference type="Pfam" id="PF13660">
    <property type="entry name" value="DUF4147"/>
    <property type="match status" value="1"/>
</dbReference>
<dbReference type="EMBL" id="JH597770">
    <property type="protein sequence ID" value="EHP68683.1"/>
    <property type="molecule type" value="Genomic_DNA"/>
</dbReference>
<keyword evidence="3" id="KW-0808">Transferase</keyword>
<organism evidence="3 4">
    <name type="scientific">Metallosphaera yellowstonensis MK1</name>
    <dbReference type="NCBI Taxonomy" id="671065"/>
    <lineage>
        <taxon>Archaea</taxon>
        <taxon>Thermoproteota</taxon>
        <taxon>Thermoprotei</taxon>
        <taxon>Sulfolobales</taxon>
        <taxon>Sulfolobaceae</taxon>
        <taxon>Metallosphaera</taxon>
    </lineage>
</organism>
<evidence type="ECO:0000259" key="2">
    <source>
        <dbReference type="Pfam" id="PF13660"/>
    </source>
</evidence>
<name>H2C957_9CREN</name>
<dbReference type="InterPro" id="IPR007835">
    <property type="entry name" value="MOFRL"/>
</dbReference>
<dbReference type="Gene3D" id="3.40.50.10180">
    <property type="entry name" value="Glycerate kinase, MOFRL-like N-terminal domain"/>
    <property type="match status" value="1"/>
</dbReference>
<dbReference type="NCBIfam" id="NF041176">
    <property type="entry name" value="GlyK_Thmprot"/>
    <property type="match status" value="1"/>
</dbReference>
<dbReference type="Pfam" id="PF05161">
    <property type="entry name" value="MOFRL"/>
    <property type="match status" value="1"/>
</dbReference>
<dbReference type="STRING" id="671065.MetMK1DRAFT_00031280"/>
<evidence type="ECO:0000313" key="3">
    <source>
        <dbReference type="EMBL" id="EHP68683.1"/>
    </source>
</evidence>
<dbReference type="SUPFAM" id="SSF82544">
    <property type="entry name" value="GckA/TtuD-like"/>
    <property type="match status" value="1"/>
</dbReference>
<dbReference type="OrthoDB" id="10741at2157"/>
<protein>
    <submittedName>
        <fullName evidence="3">Putative glycerate kinase</fullName>
    </submittedName>
</protein>
<gene>
    <name evidence="3" type="ORF">MetMK1DRAFT_00031280</name>
</gene>
<dbReference type="HOGENOM" id="CLU_032279_1_1_2"/>
<keyword evidence="4" id="KW-1185">Reference proteome</keyword>
<dbReference type="eggNOG" id="arCOG04170">
    <property type="taxonomic scope" value="Archaea"/>
</dbReference>
<accession>H2C957</accession>
<feature type="domain" description="MOFRL-associated" evidence="2">
    <location>
        <begin position="2"/>
        <end position="218"/>
    </location>
</feature>
<dbReference type="PANTHER" id="PTHR12227">
    <property type="entry name" value="GLYCERATE KINASE"/>
    <property type="match status" value="1"/>
</dbReference>
<dbReference type="InterPro" id="IPR038614">
    <property type="entry name" value="GK_N_sf"/>
</dbReference>
<dbReference type="InterPro" id="IPR039760">
    <property type="entry name" value="MOFRL_protein"/>
</dbReference>
<dbReference type="InterPro" id="IPR053656">
    <property type="entry name" value="Glycerate_kinase-1"/>
</dbReference>
<dbReference type="Gene3D" id="3.40.1480.10">
    <property type="entry name" value="MOFRL domain"/>
    <property type="match status" value="1"/>
</dbReference>
<evidence type="ECO:0000313" key="4">
    <source>
        <dbReference type="Proteomes" id="UP000003980"/>
    </source>
</evidence>
<dbReference type="GO" id="GO:0005737">
    <property type="term" value="C:cytoplasm"/>
    <property type="evidence" value="ECO:0007669"/>
    <property type="project" value="TreeGrafter"/>
</dbReference>
<sequence>MDEIVKRILDLADPERALEEKVSIRRGVIEVNGREFTFSRPLLISVGKASVKMANFFLKRIEPTKTIVVKPKGDEGQVQGDAEVISSGHPNPDRDSFKAGRVILNAVKSEDYDLLLFLVSGGASALMEYPLIDEEIYIRLNETLVRSGLTIQEINAVRKHVSKIKGGRLAEEAKSPVLTLIISDVPGNDLSSVGSGPTIADPTTVEDAMSVLKTLGFDLKFALPETPKNLRNSWAFKVLDNGELLSKLSSSTTNPFILTSELRGEAKDVGSIIASIYNSSTSLKRPYTLLLGGEPEVTIKGPAGKGGRNGEVCLSLLLWVSGGRFKFHAIATDGVDGNSEYAGCIVGDTTKLDKGDIRRALRDHSSYELLERIGVTVKTGPTGTNVNNVYVLTAP</sequence>
<dbReference type="GO" id="GO:0008887">
    <property type="term" value="F:glycerate kinase activity"/>
    <property type="evidence" value="ECO:0007669"/>
    <property type="project" value="InterPro"/>
</dbReference>
<keyword evidence="3" id="KW-0418">Kinase</keyword>
<dbReference type="AlphaFoldDB" id="H2C957"/>
<proteinExistence type="predicted"/>
<dbReference type="Proteomes" id="UP000003980">
    <property type="component" value="Unassembled WGS sequence"/>
</dbReference>
<dbReference type="RefSeq" id="WP_009075370.1">
    <property type="nucleotide sequence ID" value="NZ_JH597770.1"/>
</dbReference>
<evidence type="ECO:0000259" key="1">
    <source>
        <dbReference type="Pfam" id="PF05161"/>
    </source>
</evidence>
<dbReference type="PANTHER" id="PTHR12227:SF0">
    <property type="entry name" value="GLYCERATE KINASE"/>
    <property type="match status" value="1"/>
</dbReference>